<keyword evidence="3" id="KW-0472">Membrane</keyword>
<evidence type="ECO:0000256" key="3">
    <source>
        <dbReference type="SAM" id="Phobius"/>
    </source>
</evidence>
<gene>
    <name evidence="4" type="ORF">B1A_02428</name>
</gene>
<keyword evidence="2" id="KW-1003">Cell membrane</keyword>
<dbReference type="PANTHER" id="PTHR43702:SF12">
    <property type="entry name" value="N-ACETYL GLUCOSAMINE TRANSPORTER NAGP"/>
    <property type="match status" value="1"/>
</dbReference>
<comment type="subcellular location">
    <subcellularLocation>
        <location evidence="1">Cell inner membrane</location>
        <topology evidence="1">Multi-pass membrane protein</topology>
    </subcellularLocation>
</comment>
<evidence type="ECO:0000256" key="1">
    <source>
        <dbReference type="ARBA" id="ARBA00004429"/>
    </source>
</evidence>
<name>T1BYB9_9ZZZZ</name>
<dbReference type="InterPro" id="IPR050375">
    <property type="entry name" value="MFS_TsgA-like"/>
</dbReference>
<keyword evidence="3" id="KW-0812">Transmembrane</keyword>
<reference evidence="4" key="2">
    <citation type="journal article" date="2014" name="ISME J.">
        <title>Microbial stratification in low pH oxic and suboxic macroscopic growths along an acid mine drainage.</title>
        <authorList>
            <person name="Mendez-Garcia C."/>
            <person name="Mesa V."/>
            <person name="Sprenger R.R."/>
            <person name="Richter M."/>
            <person name="Diez M.S."/>
            <person name="Solano J."/>
            <person name="Bargiela R."/>
            <person name="Golyshina O.V."/>
            <person name="Manteca A."/>
            <person name="Ramos J.L."/>
            <person name="Gallego J.R."/>
            <person name="Llorente I."/>
            <person name="Martins Dos Santos V.A."/>
            <person name="Jensen O.N."/>
            <person name="Pelaez A.I."/>
            <person name="Sanchez J."/>
            <person name="Ferrer M."/>
        </authorList>
    </citation>
    <scope>NUCLEOTIDE SEQUENCE</scope>
</reference>
<keyword evidence="3" id="KW-1133">Transmembrane helix</keyword>
<proteinExistence type="predicted"/>
<feature type="non-terminal residue" evidence="4">
    <location>
        <position position="146"/>
    </location>
</feature>
<feature type="transmembrane region" description="Helical" evidence="3">
    <location>
        <begin position="75"/>
        <end position="100"/>
    </location>
</feature>
<evidence type="ECO:0000313" key="4">
    <source>
        <dbReference type="EMBL" id="EQD78096.1"/>
    </source>
</evidence>
<dbReference type="SUPFAM" id="SSF103473">
    <property type="entry name" value="MFS general substrate transporter"/>
    <property type="match status" value="1"/>
</dbReference>
<feature type="non-terminal residue" evidence="4">
    <location>
        <position position="1"/>
    </location>
</feature>
<reference evidence="4" key="1">
    <citation type="submission" date="2013-08" db="EMBL/GenBank/DDBJ databases">
        <authorList>
            <person name="Mendez C."/>
            <person name="Richter M."/>
            <person name="Ferrer M."/>
            <person name="Sanchez J."/>
        </authorList>
    </citation>
    <scope>NUCLEOTIDE SEQUENCE</scope>
</reference>
<evidence type="ECO:0000256" key="2">
    <source>
        <dbReference type="ARBA" id="ARBA00022475"/>
    </source>
</evidence>
<dbReference type="InterPro" id="IPR036259">
    <property type="entry name" value="MFS_trans_sf"/>
</dbReference>
<dbReference type="PANTHER" id="PTHR43702">
    <property type="entry name" value="L-FUCOSE-PROTON SYMPORTER"/>
    <property type="match status" value="1"/>
</dbReference>
<comment type="caution">
    <text evidence="4">The sequence shown here is derived from an EMBL/GenBank/DDBJ whole genome shotgun (WGS) entry which is preliminary data.</text>
</comment>
<organism evidence="4">
    <name type="scientific">mine drainage metagenome</name>
    <dbReference type="NCBI Taxonomy" id="410659"/>
    <lineage>
        <taxon>unclassified sequences</taxon>
        <taxon>metagenomes</taxon>
        <taxon>ecological metagenomes</taxon>
    </lineage>
</organism>
<accession>T1BYB9</accession>
<dbReference type="GO" id="GO:0005886">
    <property type="term" value="C:plasma membrane"/>
    <property type="evidence" value="ECO:0007669"/>
    <property type="project" value="UniProtKB-SubCell"/>
</dbReference>
<dbReference type="AlphaFoldDB" id="T1BYB9"/>
<dbReference type="Gene3D" id="1.20.1250.20">
    <property type="entry name" value="MFS general substrate transporter like domains"/>
    <property type="match status" value="1"/>
</dbReference>
<protein>
    <submittedName>
        <fullName evidence="4">Glucose/galactose transporter</fullName>
    </submittedName>
</protein>
<feature type="transmembrane region" description="Helical" evidence="3">
    <location>
        <begin position="43"/>
        <end position="63"/>
    </location>
</feature>
<sequence length="146" mass="15867">HAYPLLIFGFWALFFEMAVEVIAGDTIILYGEALHFPIETARFFASLTLGAMVLGYGLGIVLVPKRLKQERALAWSAALGIVLTIGIIITHGMSSVLFVASLGFANAVLWPAIFPLALTGLGKHTKTGAAIMIMAISRRRRRSLRL</sequence>
<dbReference type="EMBL" id="AUZX01001807">
    <property type="protein sequence ID" value="EQD78096.1"/>
    <property type="molecule type" value="Genomic_DNA"/>
</dbReference>